<keyword evidence="2" id="KW-0812">Transmembrane</keyword>
<gene>
    <name evidence="3" type="ORF">CLEI1391_LOCUS5896</name>
</gene>
<dbReference type="AlphaFoldDB" id="A0A7S0RCG9"/>
<evidence type="ECO:0000256" key="2">
    <source>
        <dbReference type="SAM" id="Phobius"/>
    </source>
</evidence>
<feature type="compositionally biased region" description="Pro residues" evidence="1">
    <location>
        <begin position="148"/>
        <end position="179"/>
    </location>
</feature>
<feature type="region of interest" description="Disordered" evidence="1">
    <location>
        <begin position="78"/>
        <end position="106"/>
    </location>
</feature>
<name>A0A7S0RCG9_9CHLO</name>
<reference evidence="3" key="1">
    <citation type="submission" date="2021-01" db="EMBL/GenBank/DDBJ databases">
        <authorList>
            <person name="Corre E."/>
            <person name="Pelletier E."/>
            <person name="Niang G."/>
            <person name="Scheremetjew M."/>
            <person name="Finn R."/>
            <person name="Kale V."/>
            <person name="Holt S."/>
            <person name="Cochrane G."/>
            <person name="Meng A."/>
            <person name="Brown T."/>
            <person name="Cohen L."/>
        </authorList>
    </citation>
    <scope>NUCLEOTIDE SEQUENCE</scope>
    <source>
        <strain evidence="3">SAG 11-49</strain>
    </source>
</reference>
<dbReference type="EMBL" id="HBFB01010336">
    <property type="protein sequence ID" value="CAD8673591.1"/>
    <property type="molecule type" value="Transcribed_RNA"/>
</dbReference>
<keyword evidence="2" id="KW-1133">Transmembrane helix</keyword>
<proteinExistence type="predicted"/>
<keyword evidence="2" id="KW-0472">Membrane</keyword>
<organism evidence="3">
    <name type="scientific">Chlamydomonas leiostraca</name>
    <dbReference type="NCBI Taxonomy" id="1034604"/>
    <lineage>
        <taxon>Eukaryota</taxon>
        <taxon>Viridiplantae</taxon>
        <taxon>Chlorophyta</taxon>
        <taxon>core chlorophytes</taxon>
        <taxon>Chlorophyceae</taxon>
        <taxon>CS clade</taxon>
        <taxon>Chlamydomonadales</taxon>
        <taxon>Chlamydomonadaceae</taxon>
        <taxon>Chlamydomonas</taxon>
    </lineage>
</organism>
<evidence type="ECO:0000256" key="1">
    <source>
        <dbReference type="SAM" id="MobiDB-lite"/>
    </source>
</evidence>
<protein>
    <submittedName>
        <fullName evidence="3">Uncharacterized protein</fullName>
    </submittedName>
</protein>
<sequence length="340" mass="35908">MQCLRSRKPFLVATTPSTATINQRCQVPRCIRSEHGVRRLAPLHAVHDSLLGKFLQDAESIEGGESLQRRLQQAQEAASQIVSSTSSGLSAPSLPSLPNLPDLQKLPDLQQGLSSALGQAQSTLGQSLETVKGTVQNTASSLSLPSLPDLPTPSLPSLPSIPTPSLPPLPSLPSLPTPSRPADVTPLSQQYIQRFKEASGADFQSVTLPDFNDFSLPALPGLPQSLPDVSAVAGAVAESVSTSAGALVQQLEEALQLPPMPDMDGMGNESSGLFQNMFSAPPGVWLTGLDWSGVGRALGGLWASLLSPFAVFGDKWLLNVFFLASLSLFTFALLFKAPKQ</sequence>
<evidence type="ECO:0000313" key="3">
    <source>
        <dbReference type="EMBL" id="CAD8673591.1"/>
    </source>
</evidence>
<feature type="region of interest" description="Disordered" evidence="1">
    <location>
        <begin position="140"/>
        <end position="184"/>
    </location>
</feature>
<accession>A0A7S0RCG9</accession>
<feature type="transmembrane region" description="Helical" evidence="2">
    <location>
        <begin position="316"/>
        <end position="335"/>
    </location>
</feature>